<reference evidence="1" key="1">
    <citation type="journal article" date="2019" name="bioRxiv">
        <title>The Genome of the Zebra Mussel, Dreissena polymorpha: A Resource for Invasive Species Research.</title>
        <authorList>
            <person name="McCartney M.A."/>
            <person name="Auch B."/>
            <person name="Kono T."/>
            <person name="Mallez S."/>
            <person name="Zhang Y."/>
            <person name="Obille A."/>
            <person name="Becker A."/>
            <person name="Abrahante J.E."/>
            <person name="Garbe J."/>
            <person name="Badalamenti J.P."/>
            <person name="Herman A."/>
            <person name="Mangelson H."/>
            <person name="Liachko I."/>
            <person name="Sullivan S."/>
            <person name="Sone E.D."/>
            <person name="Koren S."/>
            <person name="Silverstein K.A.T."/>
            <person name="Beckman K.B."/>
            <person name="Gohl D.M."/>
        </authorList>
    </citation>
    <scope>NUCLEOTIDE SEQUENCE</scope>
    <source>
        <strain evidence="1">Duluth1</strain>
        <tissue evidence="1">Whole animal</tissue>
    </source>
</reference>
<sequence length="53" mass="6446">MSQDFHSVEDMWQSIKCAIDYAKNKYVPTRRTASRFTHPWITTKLRRLSKRKM</sequence>
<reference evidence="1" key="2">
    <citation type="submission" date="2020-11" db="EMBL/GenBank/DDBJ databases">
        <authorList>
            <person name="McCartney M.A."/>
            <person name="Auch B."/>
            <person name="Kono T."/>
            <person name="Mallez S."/>
            <person name="Becker A."/>
            <person name="Gohl D.M."/>
            <person name="Silverstein K.A.T."/>
            <person name="Koren S."/>
            <person name="Bechman K.B."/>
            <person name="Herman A."/>
            <person name="Abrahante J.E."/>
            <person name="Garbe J."/>
        </authorList>
    </citation>
    <scope>NUCLEOTIDE SEQUENCE</scope>
    <source>
        <strain evidence="1">Duluth1</strain>
        <tissue evidence="1">Whole animal</tissue>
    </source>
</reference>
<accession>A0A9D4JV89</accession>
<proteinExistence type="predicted"/>
<evidence type="ECO:0000313" key="1">
    <source>
        <dbReference type="EMBL" id="KAH3821748.1"/>
    </source>
</evidence>
<dbReference type="Proteomes" id="UP000828390">
    <property type="component" value="Unassembled WGS sequence"/>
</dbReference>
<organism evidence="1 2">
    <name type="scientific">Dreissena polymorpha</name>
    <name type="common">Zebra mussel</name>
    <name type="synonym">Mytilus polymorpha</name>
    <dbReference type="NCBI Taxonomy" id="45954"/>
    <lineage>
        <taxon>Eukaryota</taxon>
        <taxon>Metazoa</taxon>
        <taxon>Spiralia</taxon>
        <taxon>Lophotrochozoa</taxon>
        <taxon>Mollusca</taxon>
        <taxon>Bivalvia</taxon>
        <taxon>Autobranchia</taxon>
        <taxon>Heteroconchia</taxon>
        <taxon>Euheterodonta</taxon>
        <taxon>Imparidentia</taxon>
        <taxon>Neoheterodontei</taxon>
        <taxon>Myida</taxon>
        <taxon>Dreissenoidea</taxon>
        <taxon>Dreissenidae</taxon>
        <taxon>Dreissena</taxon>
    </lineage>
</organism>
<dbReference type="EMBL" id="JAIWYP010000005">
    <property type="protein sequence ID" value="KAH3821748.1"/>
    <property type="molecule type" value="Genomic_DNA"/>
</dbReference>
<gene>
    <name evidence="1" type="ORF">DPMN_123515</name>
</gene>
<name>A0A9D4JV89_DREPO</name>
<comment type="caution">
    <text evidence="1">The sequence shown here is derived from an EMBL/GenBank/DDBJ whole genome shotgun (WGS) entry which is preliminary data.</text>
</comment>
<protein>
    <submittedName>
        <fullName evidence="1">Uncharacterized protein</fullName>
    </submittedName>
</protein>
<keyword evidence="2" id="KW-1185">Reference proteome</keyword>
<dbReference type="AlphaFoldDB" id="A0A9D4JV89"/>
<evidence type="ECO:0000313" key="2">
    <source>
        <dbReference type="Proteomes" id="UP000828390"/>
    </source>
</evidence>